<reference evidence="5 6" key="1">
    <citation type="journal article" date="2016" name="Nat. Commun.">
        <title>Thousands of microbial genomes shed light on interconnected biogeochemical processes in an aquifer system.</title>
        <authorList>
            <person name="Anantharaman K."/>
            <person name="Brown C.T."/>
            <person name="Hug L.A."/>
            <person name="Sharon I."/>
            <person name="Castelle C.J."/>
            <person name="Probst A.J."/>
            <person name="Thomas B.C."/>
            <person name="Singh A."/>
            <person name="Wilkins M.J."/>
            <person name="Karaoz U."/>
            <person name="Brodie E.L."/>
            <person name="Williams K.H."/>
            <person name="Hubbard S.S."/>
            <person name="Banfield J.F."/>
        </authorList>
    </citation>
    <scope>NUCLEOTIDE SEQUENCE [LARGE SCALE GENOMIC DNA]</scope>
</reference>
<dbReference type="Proteomes" id="UP000178817">
    <property type="component" value="Unassembled WGS sequence"/>
</dbReference>
<comment type="caution">
    <text evidence="5">The sequence shown here is derived from an EMBL/GenBank/DDBJ whole genome shotgun (WGS) entry which is preliminary data.</text>
</comment>
<dbReference type="Gene3D" id="2.60.40.1260">
    <property type="entry name" value="Lamin Tail domain"/>
    <property type="match status" value="1"/>
</dbReference>
<keyword evidence="1" id="KW-0812">Transmembrane</keyword>
<dbReference type="SUPFAM" id="SSF74853">
    <property type="entry name" value="Lamin A/C globular tail domain"/>
    <property type="match status" value="1"/>
</dbReference>
<dbReference type="STRING" id="1802726.A3B07_00365"/>
<dbReference type="EMBL" id="MHUV01000001">
    <property type="protein sequence ID" value="OHA83209.1"/>
    <property type="molecule type" value="Genomic_DNA"/>
</dbReference>
<feature type="transmembrane region" description="Helical" evidence="1">
    <location>
        <begin position="418"/>
        <end position="438"/>
    </location>
</feature>
<dbReference type="InterPro" id="IPR000601">
    <property type="entry name" value="PKD_dom"/>
</dbReference>
<protein>
    <recommendedName>
        <fullName evidence="7">PKD domain-containing protein</fullName>
    </recommendedName>
</protein>
<keyword evidence="1" id="KW-0472">Membrane</keyword>
<dbReference type="PROSITE" id="PS50093">
    <property type="entry name" value="PKD"/>
    <property type="match status" value="1"/>
</dbReference>
<dbReference type="InterPro" id="IPR001322">
    <property type="entry name" value="Lamin_tail_dom"/>
</dbReference>
<evidence type="ECO:0000259" key="4">
    <source>
        <dbReference type="PROSITE" id="PS51841"/>
    </source>
</evidence>
<dbReference type="InterPro" id="IPR013783">
    <property type="entry name" value="Ig-like_fold"/>
</dbReference>
<feature type="chain" id="PRO_5009584392" description="PKD domain-containing protein" evidence="2">
    <location>
        <begin position="19"/>
        <end position="457"/>
    </location>
</feature>
<feature type="domain" description="PKD" evidence="3">
    <location>
        <begin position="220"/>
        <end position="253"/>
    </location>
</feature>
<feature type="domain" description="LTD" evidence="4">
    <location>
        <begin position="13"/>
        <end position="124"/>
    </location>
</feature>
<organism evidence="5 6">
    <name type="scientific">Candidatus Yonathbacteria bacterium RIFCSPLOWO2_01_FULL_43_27</name>
    <dbReference type="NCBI Taxonomy" id="1802726"/>
    <lineage>
        <taxon>Bacteria</taxon>
        <taxon>Candidatus Yonathiibacteriota</taxon>
    </lineage>
</organism>
<evidence type="ECO:0000313" key="6">
    <source>
        <dbReference type="Proteomes" id="UP000178817"/>
    </source>
</evidence>
<sequence>MRILVVAILFLLPSVAFAQILFNEVTLSPTEERFIELYNSGDADVDLTGWYVQRKTATGSTFGSLVSSSKFENKIIPARGYFLISRSTLPYSDIVLDTLSLTESNTLHLKNPEREVVDQIAWETVSEGRSYQKLSTGEWVIGQSTPRAQNSEKGEVSSPALVQEGMTTPVVIGAPAVSNNQKIAIDIGPKERVVLVGQPTTFEGRIEGTDKKPIQSTQMKWSFGDGAVAEGWGIANVTHTYHYPGEYNVVLNLPAFFTTSSRVRVRAIMPEIAVRVDGYRGRSAIIIENRMHEDLDLSGWRLSLEGKTFTFPMTIISAKKSVAFPSEITLLAGDKESRPELFYPNGVRVSLVASESQNTSSSTPIIISESVHNNTNSVMAVQKVASVVPTQQARLVDVIEDASPQTDYILGSHNEKMWAWYVGIFFLASFALVGLLLIRSKKTLVDEFEILEESEEN</sequence>
<dbReference type="SUPFAM" id="SSF49299">
    <property type="entry name" value="PKD domain"/>
    <property type="match status" value="1"/>
</dbReference>
<dbReference type="AlphaFoldDB" id="A0A1G2SEZ0"/>
<accession>A0A1G2SEZ0</accession>
<dbReference type="Pfam" id="PF18911">
    <property type="entry name" value="PKD_4"/>
    <property type="match status" value="1"/>
</dbReference>
<evidence type="ECO:0000256" key="2">
    <source>
        <dbReference type="SAM" id="SignalP"/>
    </source>
</evidence>
<dbReference type="InterPro" id="IPR036415">
    <property type="entry name" value="Lamin_tail_dom_sf"/>
</dbReference>
<keyword evidence="1" id="KW-1133">Transmembrane helix</keyword>
<proteinExistence type="predicted"/>
<dbReference type="CDD" id="cd00146">
    <property type="entry name" value="PKD"/>
    <property type="match status" value="1"/>
</dbReference>
<dbReference type="InterPro" id="IPR035986">
    <property type="entry name" value="PKD_dom_sf"/>
</dbReference>
<evidence type="ECO:0000256" key="1">
    <source>
        <dbReference type="SAM" id="Phobius"/>
    </source>
</evidence>
<dbReference type="PROSITE" id="PS51841">
    <property type="entry name" value="LTD"/>
    <property type="match status" value="1"/>
</dbReference>
<dbReference type="Pfam" id="PF00932">
    <property type="entry name" value="LTD"/>
    <property type="match status" value="1"/>
</dbReference>
<evidence type="ECO:0000259" key="3">
    <source>
        <dbReference type="PROSITE" id="PS50093"/>
    </source>
</evidence>
<gene>
    <name evidence="5" type="ORF">A3B07_00365</name>
</gene>
<name>A0A1G2SEZ0_9BACT</name>
<keyword evidence="2" id="KW-0732">Signal</keyword>
<feature type="signal peptide" evidence="2">
    <location>
        <begin position="1"/>
        <end position="18"/>
    </location>
</feature>
<evidence type="ECO:0000313" key="5">
    <source>
        <dbReference type="EMBL" id="OHA83209.1"/>
    </source>
</evidence>
<evidence type="ECO:0008006" key="7">
    <source>
        <dbReference type="Google" id="ProtNLM"/>
    </source>
</evidence>
<dbReference type="Gene3D" id="2.60.40.10">
    <property type="entry name" value="Immunoglobulins"/>
    <property type="match status" value="1"/>
</dbReference>